<dbReference type="SUPFAM" id="SSF48452">
    <property type="entry name" value="TPR-like"/>
    <property type="match status" value="1"/>
</dbReference>
<evidence type="ECO:0000256" key="6">
    <source>
        <dbReference type="ARBA" id="ARBA00022737"/>
    </source>
</evidence>
<evidence type="ECO:0000256" key="1">
    <source>
        <dbReference type="ARBA" id="ARBA00004922"/>
    </source>
</evidence>
<evidence type="ECO:0000256" key="7">
    <source>
        <dbReference type="ARBA" id="ARBA00022803"/>
    </source>
</evidence>
<feature type="non-terminal residue" evidence="9">
    <location>
        <position position="279"/>
    </location>
</feature>
<protein>
    <recommendedName>
        <fullName evidence="3">protein O-GlcNAc transferase</fullName>
        <ecNumber evidence="3">2.4.1.255</ecNumber>
    </recommendedName>
</protein>
<dbReference type="Pfam" id="PF13844">
    <property type="entry name" value="Glyco_transf_41"/>
    <property type="match status" value="1"/>
</dbReference>
<feature type="domain" description="O-GlcNAc transferase C-terminal" evidence="8">
    <location>
        <begin position="111"/>
        <end position="262"/>
    </location>
</feature>
<feature type="non-terminal residue" evidence="9">
    <location>
        <position position="1"/>
    </location>
</feature>
<comment type="caution">
    <text evidence="9">The sequence shown here is derived from an EMBL/GenBank/DDBJ whole genome shotgun (WGS) entry which is preliminary data.</text>
</comment>
<dbReference type="InterPro" id="IPR011990">
    <property type="entry name" value="TPR-like_helical_dom_sf"/>
</dbReference>
<keyword evidence="4" id="KW-0328">Glycosyltransferase</keyword>
<dbReference type="Gene3D" id="1.25.40.10">
    <property type="entry name" value="Tetratricopeptide repeat domain"/>
    <property type="match status" value="1"/>
</dbReference>
<dbReference type="AlphaFoldDB" id="X1TAD4"/>
<evidence type="ECO:0000313" key="9">
    <source>
        <dbReference type="EMBL" id="GAJ02308.1"/>
    </source>
</evidence>
<evidence type="ECO:0000259" key="8">
    <source>
        <dbReference type="Pfam" id="PF13844"/>
    </source>
</evidence>
<dbReference type="GO" id="GO:0097363">
    <property type="term" value="F:protein O-acetylglucosaminyltransferase activity"/>
    <property type="evidence" value="ECO:0007669"/>
    <property type="project" value="UniProtKB-EC"/>
</dbReference>
<dbReference type="Gene3D" id="3.40.50.11380">
    <property type="match status" value="1"/>
</dbReference>
<gene>
    <name evidence="9" type="ORF">S12H4_30248</name>
</gene>
<dbReference type="EMBL" id="BARW01017528">
    <property type="protein sequence ID" value="GAJ02308.1"/>
    <property type="molecule type" value="Genomic_DNA"/>
</dbReference>
<dbReference type="InterPro" id="IPR029489">
    <property type="entry name" value="OGT/SEC/SPY_C"/>
</dbReference>
<evidence type="ECO:0000256" key="2">
    <source>
        <dbReference type="ARBA" id="ARBA00005386"/>
    </source>
</evidence>
<evidence type="ECO:0000256" key="5">
    <source>
        <dbReference type="ARBA" id="ARBA00022679"/>
    </source>
</evidence>
<keyword evidence="7" id="KW-0802">TPR repeat</keyword>
<organism evidence="9">
    <name type="scientific">marine sediment metagenome</name>
    <dbReference type="NCBI Taxonomy" id="412755"/>
    <lineage>
        <taxon>unclassified sequences</taxon>
        <taxon>metagenomes</taxon>
        <taxon>ecological metagenomes</taxon>
    </lineage>
</organism>
<proteinExistence type="inferred from homology"/>
<keyword evidence="6" id="KW-0677">Repeat</keyword>
<dbReference type="InterPro" id="IPR019734">
    <property type="entry name" value="TPR_rpt"/>
</dbReference>
<keyword evidence="5" id="KW-0808">Transferase</keyword>
<evidence type="ECO:0000256" key="3">
    <source>
        <dbReference type="ARBA" id="ARBA00011970"/>
    </source>
</evidence>
<dbReference type="PROSITE" id="PS50005">
    <property type="entry name" value="TPR"/>
    <property type="match status" value="1"/>
</dbReference>
<dbReference type="PANTHER" id="PTHR44835:SF1">
    <property type="entry name" value="PROTEIN O-GLCNAC TRANSFERASE"/>
    <property type="match status" value="1"/>
</dbReference>
<sequence>KLGSLCQYMGRMSQAIEYQRKAVQTESDRPELWANLARGLLETGQMPEGIDLLRKAVEKMPQNPQAHCNLLFRLHHLPQLDPQMLFDEHKKWARIYAPADLAGTSHSNVPDPDRTLRVGYISPDFRRNSVVYFFESLLDGHNHKAVETYGYGSVEFQDQITGRLKEKFDCYRNIRGMTDEAVADLVKRNKIDILVDLAGHTGDNRLLVLARKPAPIQVTYLGYPDTTGIQAVDYRLTDALAEPPGAEKFYTEELVFLPEGFLCYRPADFAPPVAPPPAD</sequence>
<dbReference type="InterPro" id="IPR051939">
    <property type="entry name" value="Glycosyltr_41/O-GlcNAc_trsf"/>
</dbReference>
<comment type="similarity">
    <text evidence="2">Belongs to the glycosyltransferase 41 family. O-GlcNAc transferase subfamily.</text>
</comment>
<evidence type="ECO:0000256" key="4">
    <source>
        <dbReference type="ARBA" id="ARBA00022676"/>
    </source>
</evidence>
<name>X1TAD4_9ZZZZ</name>
<comment type="pathway">
    <text evidence="1">Protein modification; protein glycosylation.</text>
</comment>
<dbReference type="PANTHER" id="PTHR44835">
    <property type="entry name" value="UDP-N-ACETYLGLUCOSAMINE--PEPTIDE N-ACETYLGLUCOSAMINYLTRANSFERASE SPINDLY-RELATED"/>
    <property type="match status" value="1"/>
</dbReference>
<dbReference type="EC" id="2.4.1.255" evidence="3"/>
<reference evidence="9" key="1">
    <citation type="journal article" date="2014" name="Front. Microbiol.">
        <title>High frequency of phylogenetically diverse reductive dehalogenase-homologous genes in deep subseafloor sedimentary metagenomes.</title>
        <authorList>
            <person name="Kawai M."/>
            <person name="Futagami T."/>
            <person name="Toyoda A."/>
            <person name="Takaki Y."/>
            <person name="Nishi S."/>
            <person name="Hori S."/>
            <person name="Arai W."/>
            <person name="Tsubouchi T."/>
            <person name="Morono Y."/>
            <person name="Uchiyama I."/>
            <person name="Ito T."/>
            <person name="Fujiyama A."/>
            <person name="Inagaki F."/>
            <person name="Takami H."/>
        </authorList>
    </citation>
    <scope>NUCLEOTIDE SEQUENCE</scope>
    <source>
        <strain evidence="9">Expedition CK06-06</strain>
    </source>
</reference>
<accession>X1TAD4</accession>
<dbReference type="Pfam" id="PF14559">
    <property type="entry name" value="TPR_19"/>
    <property type="match status" value="1"/>
</dbReference>